<keyword evidence="1 3" id="KW-0378">Hydrolase</keyword>
<accession>R8BCR0</accession>
<dbReference type="Proteomes" id="UP000014074">
    <property type="component" value="Unassembled WGS sequence"/>
</dbReference>
<proteinExistence type="predicted"/>
<dbReference type="InterPro" id="IPR029058">
    <property type="entry name" value="AB_hydrolase_fold"/>
</dbReference>
<dbReference type="Pfam" id="PF00561">
    <property type="entry name" value="Abhydrolase_1"/>
    <property type="match status" value="1"/>
</dbReference>
<dbReference type="HOGENOM" id="CLU_020336_35_0_1"/>
<dbReference type="InterPro" id="IPR051340">
    <property type="entry name" value="Haloalkane_dehalogenase"/>
</dbReference>
<dbReference type="GeneID" id="19328172"/>
<dbReference type="AlphaFoldDB" id="R8BCR0"/>
<dbReference type="EMBL" id="KB933290">
    <property type="protein sequence ID" value="EON97080.1"/>
    <property type="molecule type" value="Genomic_DNA"/>
</dbReference>
<evidence type="ECO:0000259" key="2">
    <source>
        <dbReference type="Pfam" id="PF00561"/>
    </source>
</evidence>
<gene>
    <name evidence="3" type="ORF">UCRPA7_7414</name>
</gene>
<keyword evidence="4" id="KW-1185">Reference proteome</keyword>
<dbReference type="OrthoDB" id="284184at2759"/>
<dbReference type="KEGG" id="tmn:UCRPA7_7414"/>
<sequence length="194" mass="21950">MGSIQLKRVILPKSGVDMFYPLQRPDAVQAIISQNGNAYIEGLGDVWAPIKEFWVSDNTPEDRDKIANYMLTYDAVKSQYIDGTPASNTIAPESYTLDYALMERPGNKEIQLDLFLDYRSNVALYDKFHEYFRNSQVPLLAIWGKNDVIFVHGGAEAYKNDLPKAEVKLIDAGHFAIESHTTLIGKEILRFLSD</sequence>
<dbReference type="SUPFAM" id="SSF53474">
    <property type="entry name" value="alpha/beta-Hydrolases"/>
    <property type="match status" value="1"/>
</dbReference>
<dbReference type="Gene3D" id="3.40.50.1820">
    <property type="entry name" value="alpha/beta hydrolase"/>
    <property type="match status" value="1"/>
</dbReference>
<evidence type="ECO:0000256" key="1">
    <source>
        <dbReference type="ARBA" id="ARBA00022801"/>
    </source>
</evidence>
<evidence type="ECO:0000313" key="3">
    <source>
        <dbReference type="EMBL" id="EON97080.1"/>
    </source>
</evidence>
<evidence type="ECO:0000313" key="4">
    <source>
        <dbReference type="Proteomes" id="UP000014074"/>
    </source>
</evidence>
<dbReference type="PANTHER" id="PTHR42977:SF3">
    <property type="entry name" value="AB HYDROLASE-1 DOMAIN-CONTAINING PROTEIN"/>
    <property type="match status" value="1"/>
</dbReference>
<protein>
    <submittedName>
        <fullName evidence="3">Putative alpha beta hydrolase fold protein</fullName>
    </submittedName>
</protein>
<name>R8BCR0_PHAM7</name>
<dbReference type="eggNOG" id="KOG4178">
    <property type="taxonomic scope" value="Eukaryota"/>
</dbReference>
<dbReference type="InterPro" id="IPR000073">
    <property type="entry name" value="AB_hydrolase_1"/>
</dbReference>
<organism evidence="3 4">
    <name type="scientific">Phaeoacremonium minimum (strain UCR-PA7)</name>
    <name type="common">Esca disease fungus</name>
    <name type="synonym">Togninia minima</name>
    <dbReference type="NCBI Taxonomy" id="1286976"/>
    <lineage>
        <taxon>Eukaryota</taxon>
        <taxon>Fungi</taxon>
        <taxon>Dikarya</taxon>
        <taxon>Ascomycota</taxon>
        <taxon>Pezizomycotina</taxon>
        <taxon>Sordariomycetes</taxon>
        <taxon>Sordariomycetidae</taxon>
        <taxon>Togniniales</taxon>
        <taxon>Togniniaceae</taxon>
        <taxon>Phaeoacremonium</taxon>
    </lineage>
</organism>
<dbReference type="GO" id="GO:0004301">
    <property type="term" value="F:epoxide hydrolase activity"/>
    <property type="evidence" value="ECO:0007669"/>
    <property type="project" value="TreeGrafter"/>
</dbReference>
<dbReference type="PANTHER" id="PTHR42977">
    <property type="entry name" value="HYDROLASE-RELATED"/>
    <property type="match status" value="1"/>
</dbReference>
<reference evidence="4" key="1">
    <citation type="journal article" date="2013" name="Genome Announc.">
        <title>Draft genome sequence of the ascomycete Phaeoacremonium aleophilum strain UCR-PA7, a causal agent of the esca disease complex in grapevines.</title>
        <authorList>
            <person name="Blanco-Ulate B."/>
            <person name="Rolshausen P."/>
            <person name="Cantu D."/>
        </authorList>
    </citation>
    <scope>NUCLEOTIDE SEQUENCE [LARGE SCALE GENOMIC DNA]</scope>
    <source>
        <strain evidence="4">UCR-PA7</strain>
    </source>
</reference>
<feature type="domain" description="AB hydrolase-1" evidence="2">
    <location>
        <begin position="87"/>
        <end position="180"/>
    </location>
</feature>
<dbReference type="RefSeq" id="XP_007918137.1">
    <property type="nucleotide sequence ID" value="XM_007919946.1"/>
</dbReference>